<dbReference type="AlphaFoldDB" id="A0A7C8M1V8"/>
<keyword evidence="4" id="KW-1185">Reference proteome</keyword>
<feature type="transmembrane region" description="Helical" evidence="2">
    <location>
        <begin position="298"/>
        <end position="318"/>
    </location>
</feature>
<dbReference type="Proteomes" id="UP000481861">
    <property type="component" value="Unassembled WGS sequence"/>
</dbReference>
<evidence type="ECO:0000256" key="1">
    <source>
        <dbReference type="SAM" id="MobiDB-lite"/>
    </source>
</evidence>
<keyword evidence="2" id="KW-0472">Membrane</keyword>
<keyword evidence="2" id="KW-1133">Transmembrane helix</keyword>
<gene>
    <name evidence="3" type="ORF">BDV95DRAFT_251293</name>
</gene>
<feature type="region of interest" description="Disordered" evidence="1">
    <location>
        <begin position="379"/>
        <end position="447"/>
    </location>
</feature>
<dbReference type="OrthoDB" id="1937642at2759"/>
<comment type="caution">
    <text evidence="3">The sequence shown here is derived from an EMBL/GenBank/DDBJ whole genome shotgun (WGS) entry which is preliminary data.</text>
</comment>
<organism evidence="3 4">
    <name type="scientific">Massariosphaeria phaeospora</name>
    <dbReference type="NCBI Taxonomy" id="100035"/>
    <lineage>
        <taxon>Eukaryota</taxon>
        <taxon>Fungi</taxon>
        <taxon>Dikarya</taxon>
        <taxon>Ascomycota</taxon>
        <taxon>Pezizomycotina</taxon>
        <taxon>Dothideomycetes</taxon>
        <taxon>Pleosporomycetidae</taxon>
        <taxon>Pleosporales</taxon>
        <taxon>Pleosporales incertae sedis</taxon>
        <taxon>Massariosphaeria</taxon>
    </lineage>
</organism>
<name>A0A7C8M1V8_9PLEO</name>
<feature type="transmembrane region" description="Helical" evidence="2">
    <location>
        <begin position="270"/>
        <end position="292"/>
    </location>
</feature>
<protein>
    <submittedName>
        <fullName evidence="3">Uncharacterized protein</fullName>
    </submittedName>
</protein>
<evidence type="ECO:0000313" key="4">
    <source>
        <dbReference type="Proteomes" id="UP000481861"/>
    </source>
</evidence>
<reference evidence="3 4" key="1">
    <citation type="submission" date="2020-01" db="EMBL/GenBank/DDBJ databases">
        <authorList>
            <consortium name="DOE Joint Genome Institute"/>
            <person name="Haridas S."/>
            <person name="Albert R."/>
            <person name="Binder M."/>
            <person name="Bloem J."/>
            <person name="Labutti K."/>
            <person name="Salamov A."/>
            <person name="Andreopoulos B."/>
            <person name="Baker S.E."/>
            <person name="Barry K."/>
            <person name="Bills G."/>
            <person name="Bluhm B.H."/>
            <person name="Cannon C."/>
            <person name="Castanera R."/>
            <person name="Culley D.E."/>
            <person name="Daum C."/>
            <person name="Ezra D."/>
            <person name="Gonzalez J.B."/>
            <person name="Henrissat B."/>
            <person name="Kuo A."/>
            <person name="Liang C."/>
            <person name="Lipzen A."/>
            <person name="Lutzoni F."/>
            <person name="Magnuson J."/>
            <person name="Mondo S."/>
            <person name="Nolan M."/>
            <person name="Ohm R."/>
            <person name="Pangilinan J."/>
            <person name="Park H.-J.H."/>
            <person name="Ramirez L."/>
            <person name="Alfaro M."/>
            <person name="Sun H."/>
            <person name="Tritt A."/>
            <person name="Yoshinaga Y."/>
            <person name="Zwiers L.-H.L."/>
            <person name="Turgeon B.G."/>
            <person name="Goodwin S.B."/>
            <person name="Spatafora J.W."/>
            <person name="Crous P.W."/>
            <person name="Grigoriev I.V."/>
        </authorList>
    </citation>
    <scope>NUCLEOTIDE SEQUENCE [LARGE SCALE GENOMIC DNA]</scope>
    <source>
        <strain evidence="3 4">CBS 611.86</strain>
    </source>
</reference>
<sequence>MAPQTNGGYIWAYSLFEVFCLGTFIYLFSMTLPTSPPSRWASLIPALFLLGDDVLHKALAVAAPDLASPLLPMSTGWLKYMLSALQAVVSGTRDLLPEPEIDATLINMRSGHGRRNHSWLLSRLIGDMEKSYEHVVGGLSVTILDATAVGVAMPAVWTLWIPVMDVRLEIPRTWPALLLQVIVAYIPCFLYHDPLIVLFTAAGITQASKLPAWLTARFTCRRDDGKRGVYGLTRGNGHRHVFVIRNTATGALNLEDLAARTGEYDWFGANWVEGTTVCVLALGWFGLMMVATTLSQNVGYLIAVMAIGTVSNLLTACLPRTPAEHGIPLTKSSSISGPSVMNVLQDLERQHPGFGLALLSTFFPGGVRPTDAKFWDEARKSSENKGLQTDAYDEDGADKGKSLKDNDKSLADNDKKNPTPVSTTHNTPTPATATTPSLNPSLSLSASPSQTLGQLINVPGLDDSPVHVTLEHGDALQSAVSDTSVLDAKAGFGLAFGSIM</sequence>
<dbReference type="EMBL" id="JAADJZ010000032">
    <property type="protein sequence ID" value="KAF2865618.1"/>
    <property type="molecule type" value="Genomic_DNA"/>
</dbReference>
<keyword evidence="2" id="KW-0812">Transmembrane</keyword>
<feature type="transmembrane region" description="Helical" evidence="2">
    <location>
        <begin position="135"/>
        <end position="161"/>
    </location>
</feature>
<evidence type="ECO:0000256" key="2">
    <source>
        <dbReference type="SAM" id="Phobius"/>
    </source>
</evidence>
<proteinExistence type="predicted"/>
<feature type="compositionally biased region" description="Low complexity" evidence="1">
    <location>
        <begin position="422"/>
        <end position="447"/>
    </location>
</feature>
<accession>A0A7C8M1V8</accession>
<evidence type="ECO:0000313" key="3">
    <source>
        <dbReference type="EMBL" id="KAF2865618.1"/>
    </source>
</evidence>
<feature type="transmembrane region" description="Helical" evidence="2">
    <location>
        <begin position="12"/>
        <end position="32"/>
    </location>
</feature>
<feature type="compositionally biased region" description="Basic and acidic residues" evidence="1">
    <location>
        <begin position="397"/>
        <end position="417"/>
    </location>
</feature>
<feature type="transmembrane region" description="Helical" evidence="2">
    <location>
        <begin position="173"/>
        <end position="191"/>
    </location>
</feature>